<dbReference type="AlphaFoldDB" id="A0A1E3JX31"/>
<feature type="transmembrane region" description="Helical" evidence="2">
    <location>
        <begin position="315"/>
        <end position="340"/>
    </location>
</feature>
<feature type="compositionally biased region" description="Polar residues" evidence="1">
    <location>
        <begin position="653"/>
        <end position="675"/>
    </location>
</feature>
<reference evidence="3 4" key="1">
    <citation type="submission" date="2016-06" db="EMBL/GenBank/DDBJ databases">
        <title>Evolution of pathogenesis and genome organization in the Tremellales.</title>
        <authorList>
            <person name="Cuomo C."/>
            <person name="Litvintseva A."/>
            <person name="Heitman J."/>
            <person name="Chen Y."/>
            <person name="Sun S."/>
            <person name="Springer D."/>
            <person name="Dromer F."/>
            <person name="Young S."/>
            <person name="Zeng Q."/>
            <person name="Chapman S."/>
            <person name="Gujja S."/>
            <person name="Saif S."/>
            <person name="Birren B."/>
        </authorList>
    </citation>
    <scope>NUCLEOTIDE SEQUENCE [LARGE SCALE GENOMIC DNA]</scope>
    <source>
        <strain evidence="3 4">CBS 7118</strain>
    </source>
</reference>
<feature type="compositionally biased region" description="Low complexity" evidence="1">
    <location>
        <begin position="520"/>
        <end position="530"/>
    </location>
</feature>
<feature type="region of interest" description="Disordered" evidence="1">
    <location>
        <begin position="362"/>
        <end position="569"/>
    </location>
</feature>
<keyword evidence="2" id="KW-1133">Transmembrane helix</keyword>
<dbReference type="OrthoDB" id="2564234at2759"/>
<organism evidence="3 4">
    <name type="scientific">Cryptococcus wingfieldii CBS 7118</name>
    <dbReference type="NCBI Taxonomy" id="1295528"/>
    <lineage>
        <taxon>Eukaryota</taxon>
        <taxon>Fungi</taxon>
        <taxon>Dikarya</taxon>
        <taxon>Basidiomycota</taxon>
        <taxon>Agaricomycotina</taxon>
        <taxon>Tremellomycetes</taxon>
        <taxon>Tremellales</taxon>
        <taxon>Cryptococcaceae</taxon>
        <taxon>Cryptococcus</taxon>
    </lineage>
</organism>
<feature type="compositionally biased region" description="Low complexity" evidence="1">
    <location>
        <begin position="609"/>
        <end position="618"/>
    </location>
</feature>
<feature type="compositionally biased region" description="Low complexity" evidence="1">
    <location>
        <begin position="373"/>
        <end position="395"/>
    </location>
</feature>
<evidence type="ECO:0000313" key="3">
    <source>
        <dbReference type="EMBL" id="ODO05381.1"/>
    </source>
</evidence>
<dbReference type="RefSeq" id="XP_019034036.1">
    <property type="nucleotide sequence ID" value="XM_019174229.1"/>
</dbReference>
<keyword evidence="2" id="KW-0472">Membrane</keyword>
<feature type="region of interest" description="Disordered" evidence="1">
    <location>
        <begin position="279"/>
        <end position="313"/>
    </location>
</feature>
<gene>
    <name evidence="3" type="ORF">L198_02074</name>
</gene>
<evidence type="ECO:0000313" key="4">
    <source>
        <dbReference type="Proteomes" id="UP000094819"/>
    </source>
</evidence>
<name>A0A1E3JX31_9TREE</name>
<keyword evidence="2" id="KW-0812">Transmembrane</keyword>
<dbReference type="Proteomes" id="UP000094819">
    <property type="component" value="Unassembled WGS sequence"/>
</dbReference>
<evidence type="ECO:0000256" key="2">
    <source>
        <dbReference type="SAM" id="Phobius"/>
    </source>
</evidence>
<dbReference type="Gene3D" id="2.60.120.260">
    <property type="entry name" value="Galactose-binding domain-like"/>
    <property type="match status" value="2"/>
</dbReference>
<evidence type="ECO:0000256" key="1">
    <source>
        <dbReference type="SAM" id="MobiDB-lite"/>
    </source>
</evidence>
<comment type="caution">
    <text evidence="3">The sequence shown here is derived from an EMBL/GenBank/DDBJ whole genome shotgun (WGS) entry which is preliminary data.</text>
</comment>
<feature type="compositionally biased region" description="Low complexity" evidence="1">
    <location>
        <begin position="641"/>
        <end position="652"/>
    </location>
</feature>
<dbReference type="GeneID" id="30191287"/>
<feature type="compositionally biased region" description="Low complexity" evidence="1">
    <location>
        <begin position="297"/>
        <end position="306"/>
    </location>
</feature>
<dbReference type="EMBL" id="AWGH01000004">
    <property type="protein sequence ID" value="ODO05381.1"/>
    <property type="molecule type" value="Genomic_DNA"/>
</dbReference>
<keyword evidence="4" id="KW-1185">Reference proteome</keyword>
<protein>
    <submittedName>
        <fullName evidence="3">Uncharacterized protein</fullName>
    </submittedName>
</protein>
<feature type="compositionally biased region" description="Low complexity" evidence="1">
    <location>
        <begin position="684"/>
        <end position="697"/>
    </location>
</feature>
<proteinExistence type="predicted"/>
<feature type="region of interest" description="Disordered" evidence="1">
    <location>
        <begin position="596"/>
        <end position="697"/>
    </location>
</feature>
<sequence length="780" mass="82542">MDIFIDDASPQLVYRSNSNGWITDHRNGASPRTSGMTNTVSLHSTLPVPKHGDSLTVKFNATTVSLYGAKRPNHGIFGVIIDGRDEQFVSGWAEESVYGQRVFKAVDLPAEKEHTMTVTNFPSKTTGQTDDGTGFWLDIDYIVFHSSLDGKEQVFTTILEDTSPAITYDDAWTPDGDGDSASYNQTEHVSTTQDSGFTLNFNGSSIQVFAAVGPNHGQYSVSVDGGEEETFNSSWPETVYKVPMYTISNLPDSPHTLQFTNLEAKSLGFDYAVINSTLSSSSSNNESSPILQGTTVSSASESAASEKASESTRSVGAIAGGVAGGAVGLGLVFLLAWVLFWRKKGDHSRLADGDGDADGLGRRSSFYYSKPPQQTRSRSQKSTRTTVSTATTSMRSMRRALVKVDLAEKSDDDDDSDCSSASSRRDGHYSRGGSVRESLHAPLSAPLVTPRSGGLEAQMSRPAQPATDPHYPALASSTPAPDSRPFLTLVPPPPTSNATSYIPSAGPSRGPNTLGRLPFSAPAPSTTAPSVYSQEGTYVEPPPEPLEPRHVRGGNRQGQGEGERGELLEDKYLSWGSRASGGSGGLNKLQRESAYALSTPGVSQSRSSTRGTYTLRPLPRTPLPQTNGHGNDRDDRPGTAGSYRSSRGSRPGTASSQISAHSLHVTSSPSTQNGASPVSPPPKRTTSPTPTVSATAAGNISSTELAYKAELVSLPYTASLPRNGRAGDVERAEERIKVPGREVDMGPLPAAMAVAAAGNGGSLPPGYFEALRGELGGGRR</sequence>
<feature type="compositionally biased region" description="Low complexity" evidence="1">
    <location>
        <begin position="279"/>
        <end position="288"/>
    </location>
</feature>
<accession>A0A1E3JX31</accession>